<organism evidence="1 2">
    <name type="scientific">Bradyrhizobium neotropicale</name>
    <dbReference type="NCBI Taxonomy" id="1497615"/>
    <lineage>
        <taxon>Bacteria</taxon>
        <taxon>Pseudomonadati</taxon>
        <taxon>Pseudomonadota</taxon>
        <taxon>Alphaproteobacteria</taxon>
        <taxon>Hyphomicrobiales</taxon>
        <taxon>Nitrobacteraceae</taxon>
        <taxon>Bradyrhizobium</taxon>
    </lineage>
</organism>
<reference evidence="1 2" key="1">
    <citation type="submission" date="2016-02" db="EMBL/GenBank/DDBJ databases">
        <title>Draft genome sequence of the strain BR 10247T Bradyrhizobium neotropicale isolated from nodules of Centrolobium paraense.</title>
        <authorList>
            <person name="Simoes-Araujo J.L."/>
            <person name="Barauna A.C."/>
            <person name="Silva K."/>
            <person name="Zilli J.E."/>
        </authorList>
    </citation>
    <scope>NUCLEOTIDE SEQUENCE [LARGE SCALE GENOMIC DNA]</scope>
    <source>
        <strain evidence="1 2">BR 10247</strain>
    </source>
</reference>
<name>A0A176YL02_9BRAD</name>
<accession>A0A176YL02</accession>
<proteinExistence type="predicted"/>
<protein>
    <submittedName>
        <fullName evidence="1">Uncharacterized protein</fullName>
    </submittedName>
</protein>
<dbReference type="AlphaFoldDB" id="A0A176YL02"/>
<comment type="caution">
    <text evidence="1">The sequence shown here is derived from an EMBL/GenBank/DDBJ whole genome shotgun (WGS) entry which is preliminary data.</text>
</comment>
<evidence type="ECO:0000313" key="1">
    <source>
        <dbReference type="EMBL" id="OAF07695.1"/>
    </source>
</evidence>
<gene>
    <name evidence="1" type="ORF">AXW67_29520</name>
</gene>
<evidence type="ECO:0000313" key="2">
    <source>
        <dbReference type="Proteomes" id="UP000077173"/>
    </source>
</evidence>
<keyword evidence="2" id="KW-1185">Reference proteome</keyword>
<dbReference type="EMBL" id="LSEF01000109">
    <property type="protein sequence ID" value="OAF07695.1"/>
    <property type="molecule type" value="Genomic_DNA"/>
</dbReference>
<dbReference type="Proteomes" id="UP000077173">
    <property type="component" value="Unassembled WGS sequence"/>
</dbReference>
<sequence length="146" mass="16058">MTVAIDRPEAEIALLVGEGLIELDRKGMGEIVEHVLARSDVDPDVDPLLSRDLGETALHQRLACRDDLDDSGVSNLKIALDRADQRRRLHRGQQVPEEALLRAFEADRAADLACPFSVPVSPMMLTARIAASRLLWMMLNASAYAS</sequence>